<protein>
    <recommendedName>
        <fullName evidence="4">Serine acetyltransferase</fullName>
        <ecNumber evidence="4">2.3.1.30</ecNumber>
    </recommendedName>
</protein>
<dbReference type="Proteomes" id="UP000229740">
    <property type="component" value="Unassembled WGS sequence"/>
</dbReference>
<dbReference type="InterPro" id="IPR001451">
    <property type="entry name" value="Hexapep"/>
</dbReference>
<dbReference type="InterPro" id="IPR005881">
    <property type="entry name" value="Ser_O-AcTrfase"/>
</dbReference>
<proteinExistence type="inferred from homology"/>
<dbReference type="AlphaFoldDB" id="A0A2G6E7G6"/>
<dbReference type="PIRSF" id="PIRSF000441">
    <property type="entry name" value="CysE"/>
    <property type="match status" value="1"/>
</dbReference>
<keyword evidence="3 4" id="KW-0012">Acyltransferase</keyword>
<name>A0A2G6E7G6_9BACT</name>
<keyword evidence="2 4" id="KW-0808">Transferase</keyword>
<dbReference type="EC" id="2.3.1.30" evidence="4"/>
<dbReference type="InterPro" id="IPR011004">
    <property type="entry name" value="Trimer_LpxA-like_sf"/>
</dbReference>
<dbReference type="SUPFAM" id="SSF51161">
    <property type="entry name" value="Trimeric LpxA-like enzymes"/>
    <property type="match status" value="1"/>
</dbReference>
<reference evidence="5 6" key="1">
    <citation type="submission" date="2017-10" db="EMBL/GenBank/DDBJ databases">
        <title>Novel microbial diversity and functional potential in the marine mammal oral microbiome.</title>
        <authorList>
            <person name="Dudek N.K."/>
            <person name="Sun C.L."/>
            <person name="Burstein D."/>
            <person name="Kantor R.S."/>
            <person name="Aliaga Goltsman D.S."/>
            <person name="Bik E.M."/>
            <person name="Thomas B.C."/>
            <person name="Banfield J.F."/>
            <person name="Relman D.A."/>
        </authorList>
    </citation>
    <scope>NUCLEOTIDE SEQUENCE [LARGE SCALE GENOMIC DNA]</scope>
    <source>
        <strain evidence="5">DOLZORAL124_49_17</strain>
    </source>
</reference>
<dbReference type="PANTHER" id="PTHR42811">
    <property type="entry name" value="SERINE ACETYLTRANSFERASE"/>
    <property type="match status" value="1"/>
</dbReference>
<dbReference type="GO" id="GO:0006535">
    <property type="term" value="P:cysteine biosynthetic process from serine"/>
    <property type="evidence" value="ECO:0007669"/>
    <property type="project" value="InterPro"/>
</dbReference>
<comment type="caution">
    <text evidence="5">The sequence shown here is derived from an EMBL/GenBank/DDBJ whole genome shotgun (WGS) entry which is preliminary data.</text>
</comment>
<comment type="similarity">
    <text evidence="1 4">Belongs to the transferase hexapeptide repeat family.</text>
</comment>
<dbReference type="GO" id="GO:0009001">
    <property type="term" value="F:serine O-acetyltransferase activity"/>
    <property type="evidence" value="ECO:0007669"/>
    <property type="project" value="UniProtKB-EC"/>
</dbReference>
<evidence type="ECO:0000256" key="3">
    <source>
        <dbReference type="ARBA" id="ARBA00023315"/>
    </source>
</evidence>
<dbReference type="EMBL" id="PDPS01000024">
    <property type="protein sequence ID" value="PID58040.1"/>
    <property type="molecule type" value="Genomic_DNA"/>
</dbReference>
<evidence type="ECO:0000256" key="1">
    <source>
        <dbReference type="ARBA" id="ARBA00007274"/>
    </source>
</evidence>
<evidence type="ECO:0000313" key="5">
    <source>
        <dbReference type="EMBL" id="PID58040.1"/>
    </source>
</evidence>
<dbReference type="Gene3D" id="2.160.10.10">
    <property type="entry name" value="Hexapeptide repeat proteins"/>
    <property type="match status" value="1"/>
</dbReference>
<accession>A0A2G6E7G6</accession>
<dbReference type="InterPro" id="IPR045304">
    <property type="entry name" value="LbH_SAT"/>
</dbReference>
<organism evidence="5 6">
    <name type="scientific">candidate division KSB3 bacterium</name>
    <dbReference type="NCBI Taxonomy" id="2044937"/>
    <lineage>
        <taxon>Bacteria</taxon>
        <taxon>candidate division KSB3</taxon>
    </lineage>
</organism>
<evidence type="ECO:0000256" key="2">
    <source>
        <dbReference type="ARBA" id="ARBA00022679"/>
    </source>
</evidence>
<dbReference type="Pfam" id="PF00132">
    <property type="entry name" value="Hexapep"/>
    <property type="match status" value="1"/>
</dbReference>
<dbReference type="GO" id="GO:0005737">
    <property type="term" value="C:cytoplasm"/>
    <property type="evidence" value="ECO:0007669"/>
    <property type="project" value="InterPro"/>
</dbReference>
<evidence type="ECO:0000313" key="6">
    <source>
        <dbReference type="Proteomes" id="UP000229740"/>
    </source>
</evidence>
<dbReference type="CDD" id="cd03354">
    <property type="entry name" value="LbH_SAT"/>
    <property type="match status" value="1"/>
</dbReference>
<gene>
    <name evidence="5" type="ORF">CSB45_04950</name>
</gene>
<comment type="catalytic activity">
    <reaction evidence="4">
        <text>L-serine + acetyl-CoA = O-acetyl-L-serine + CoA</text>
        <dbReference type="Rhea" id="RHEA:24560"/>
        <dbReference type="ChEBI" id="CHEBI:33384"/>
        <dbReference type="ChEBI" id="CHEBI:57287"/>
        <dbReference type="ChEBI" id="CHEBI:57288"/>
        <dbReference type="ChEBI" id="CHEBI:58340"/>
        <dbReference type="EC" id="2.3.1.30"/>
    </reaction>
</comment>
<evidence type="ECO:0000256" key="4">
    <source>
        <dbReference type="PIRNR" id="PIRNR000441"/>
    </source>
</evidence>
<sequence length="181" mass="19516">MFEYVKADLARFSEETGGGRPWRILLRGLVSQGFQAIVVYRIFRWCYVRGIPTQPFRFIIERLTEIVTGISIPAEADIGKGLRIHHFGGIIFHSHVTMGEHCTVYHGVTFGDKGGRGEPPTVGSHVLAGAGAKVLGDITIGNHVTIGANAVVVKPVPDNMIVGGVPAEIIGTNTPDTEEES</sequence>